<dbReference type="NCBIfam" id="TIGR01549">
    <property type="entry name" value="HAD-SF-IA-v1"/>
    <property type="match status" value="1"/>
</dbReference>
<dbReference type="NCBIfam" id="TIGR01656">
    <property type="entry name" value="Histidinol-ppas"/>
    <property type="match status" value="1"/>
</dbReference>
<dbReference type="GO" id="GO:0034200">
    <property type="term" value="F:D-glycero-beta-D-manno-heptose 1,7-bisphosphate 7-phosphatase activity"/>
    <property type="evidence" value="ECO:0007669"/>
    <property type="project" value="UniProtKB-EC"/>
</dbReference>
<dbReference type="InterPro" id="IPR006439">
    <property type="entry name" value="HAD-SF_hydro_IA"/>
</dbReference>
<proteinExistence type="inferred from homology"/>
<dbReference type="CDD" id="cd07503">
    <property type="entry name" value="HAD_HisB-N"/>
    <property type="match status" value="1"/>
</dbReference>
<dbReference type="Proteomes" id="UP001257914">
    <property type="component" value="Unassembled WGS sequence"/>
</dbReference>
<evidence type="ECO:0000256" key="1">
    <source>
        <dbReference type="ARBA" id="ARBA00004496"/>
    </source>
</evidence>
<protein>
    <recommendedName>
        <fullName evidence="6 7">D,D-heptose 1,7-bisphosphate phosphatase</fullName>
        <ecNumber evidence="7">3.1.3.-</ecNumber>
    </recommendedName>
</protein>
<comment type="subcellular location">
    <subcellularLocation>
        <location evidence="1 7">Cytoplasm</location>
    </subcellularLocation>
</comment>
<evidence type="ECO:0000256" key="7">
    <source>
        <dbReference type="PIRNR" id="PIRNR004682"/>
    </source>
</evidence>
<accession>A0ABU3QYN8</accession>
<evidence type="ECO:0000256" key="4">
    <source>
        <dbReference type="ARBA" id="ARBA00022801"/>
    </source>
</evidence>
<dbReference type="NCBIfam" id="TIGR00213">
    <property type="entry name" value="GmhB_yaeD"/>
    <property type="match status" value="1"/>
</dbReference>
<evidence type="ECO:0000256" key="2">
    <source>
        <dbReference type="ARBA" id="ARBA00022490"/>
    </source>
</evidence>
<sequence length="192" mass="21530">MAQSLNINTEYKKALFLDRDGVVNVDHGYVSEPKDFEFIQGVFEACKQFQEAGYQIVIITNQSGIGRGYYTEQEFEELSAWMTEQFKFNGVDILAVYHCPHHPTKANPPYLLQCDCRKPNPGMLFQAMHEHRLDPEISIMIGDKKSDIQAAKNAGIKQRFLVNSGQSLTSDGMSLADGTYADLLSAANDLLD</sequence>
<dbReference type="EC" id="3.1.3.-" evidence="7"/>
<keyword evidence="5 7" id="KW-0119">Carbohydrate metabolism</keyword>
<dbReference type="RefSeq" id="WP_315946080.1">
    <property type="nucleotide sequence ID" value="NZ_JAWCUA010000003.1"/>
</dbReference>
<keyword evidence="9" id="KW-1185">Reference proteome</keyword>
<dbReference type="NCBIfam" id="TIGR01662">
    <property type="entry name" value="HAD-SF-IIIA"/>
    <property type="match status" value="1"/>
</dbReference>
<keyword evidence="4 7" id="KW-0378">Hydrolase</keyword>
<dbReference type="Gene3D" id="3.40.50.1000">
    <property type="entry name" value="HAD superfamily/HAD-like"/>
    <property type="match status" value="1"/>
</dbReference>
<dbReference type="PIRSF" id="PIRSF004682">
    <property type="entry name" value="GmhB"/>
    <property type="match status" value="1"/>
</dbReference>
<dbReference type="PANTHER" id="PTHR42891:SF1">
    <property type="entry name" value="D-GLYCERO-BETA-D-MANNO-HEPTOSE-1,7-BISPHOSPHATE 7-PHOSPHATASE"/>
    <property type="match status" value="1"/>
</dbReference>
<evidence type="ECO:0000313" key="9">
    <source>
        <dbReference type="Proteomes" id="UP001257914"/>
    </source>
</evidence>
<dbReference type="InterPro" id="IPR006549">
    <property type="entry name" value="HAD-SF_hydro_IIIA"/>
</dbReference>
<reference evidence="8 9" key="1">
    <citation type="submission" date="2023-10" db="EMBL/GenBank/DDBJ databases">
        <title>Psychrosphaera aquimaarina strain SW33 isolated from seawater.</title>
        <authorList>
            <person name="Bayburt H."/>
            <person name="Kim J.M."/>
            <person name="Choi B.J."/>
            <person name="Jeon C.O."/>
        </authorList>
    </citation>
    <scope>NUCLEOTIDE SEQUENCE [LARGE SCALE GENOMIC DNA]</scope>
    <source>
        <strain evidence="8 9">KCTC 52743</strain>
    </source>
</reference>
<evidence type="ECO:0000256" key="3">
    <source>
        <dbReference type="ARBA" id="ARBA00022723"/>
    </source>
</evidence>
<comment type="caution">
    <text evidence="8">The sequence shown here is derived from an EMBL/GenBank/DDBJ whole genome shotgun (WGS) entry which is preliminary data.</text>
</comment>
<comment type="similarity">
    <text evidence="7">Belongs to the gmhB family.</text>
</comment>
<dbReference type="SUPFAM" id="SSF56784">
    <property type="entry name" value="HAD-like"/>
    <property type="match status" value="1"/>
</dbReference>
<dbReference type="InterPro" id="IPR036412">
    <property type="entry name" value="HAD-like_sf"/>
</dbReference>
<evidence type="ECO:0000256" key="5">
    <source>
        <dbReference type="ARBA" id="ARBA00023277"/>
    </source>
</evidence>
<dbReference type="InterPro" id="IPR023214">
    <property type="entry name" value="HAD_sf"/>
</dbReference>
<dbReference type="Pfam" id="PF13242">
    <property type="entry name" value="Hydrolase_like"/>
    <property type="match status" value="1"/>
</dbReference>
<dbReference type="EMBL" id="JAWCUA010000003">
    <property type="protein sequence ID" value="MDU0112332.1"/>
    <property type="molecule type" value="Genomic_DNA"/>
</dbReference>
<gene>
    <name evidence="8" type="primary">gmhB</name>
    <name evidence="8" type="ORF">RT723_04820</name>
</gene>
<dbReference type="PANTHER" id="PTHR42891">
    <property type="entry name" value="D-GLYCERO-BETA-D-MANNO-HEPTOSE-1,7-BISPHOSPHATE 7-PHOSPHATASE"/>
    <property type="match status" value="1"/>
</dbReference>
<keyword evidence="3" id="KW-0479">Metal-binding</keyword>
<organism evidence="8 9">
    <name type="scientific">Psychrosphaera aquimarina</name>
    <dbReference type="NCBI Taxonomy" id="2044854"/>
    <lineage>
        <taxon>Bacteria</taxon>
        <taxon>Pseudomonadati</taxon>
        <taxon>Pseudomonadota</taxon>
        <taxon>Gammaproteobacteria</taxon>
        <taxon>Alteromonadales</taxon>
        <taxon>Pseudoalteromonadaceae</taxon>
        <taxon>Psychrosphaera</taxon>
    </lineage>
</organism>
<dbReference type="InterPro" id="IPR006543">
    <property type="entry name" value="Histidinol-phos"/>
</dbReference>
<keyword evidence="2 7" id="KW-0963">Cytoplasm</keyword>
<evidence type="ECO:0000313" key="8">
    <source>
        <dbReference type="EMBL" id="MDU0112332.1"/>
    </source>
</evidence>
<evidence type="ECO:0000256" key="6">
    <source>
        <dbReference type="ARBA" id="ARBA00031828"/>
    </source>
</evidence>
<name>A0ABU3QYN8_9GAMM</name>
<dbReference type="NCBIfam" id="NF006506">
    <property type="entry name" value="PRK08942.1"/>
    <property type="match status" value="1"/>
</dbReference>
<dbReference type="InterPro" id="IPR004446">
    <property type="entry name" value="Heptose_bisP_phosphatase"/>
</dbReference>